<reference evidence="2 3" key="1">
    <citation type="journal article" date="2022" name="bioRxiv">
        <title>Genomics of Preaxostyla Flagellates Illuminates Evolutionary Transitions and the Path Towards Mitochondrial Loss.</title>
        <authorList>
            <person name="Novak L.V.F."/>
            <person name="Treitli S.C."/>
            <person name="Pyrih J."/>
            <person name="Halakuc P."/>
            <person name="Pipaliya S.V."/>
            <person name="Vacek V."/>
            <person name="Brzon O."/>
            <person name="Soukal P."/>
            <person name="Eme L."/>
            <person name="Dacks J.B."/>
            <person name="Karnkowska A."/>
            <person name="Elias M."/>
            <person name="Hampl V."/>
        </authorList>
    </citation>
    <scope>NUCLEOTIDE SEQUENCE [LARGE SCALE GENOMIC DNA]</scope>
    <source>
        <strain evidence="2">NAU3</strain>
        <tissue evidence="2">Gut</tissue>
    </source>
</reference>
<evidence type="ECO:0000313" key="3">
    <source>
        <dbReference type="Proteomes" id="UP001281761"/>
    </source>
</evidence>
<dbReference type="Proteomes" id="UP001281761">
    <property type="component" value="Unassembled WGS sequence"/>
</dbReference>
<accession>A0ABQ9WX49</accession>
<evidence type="ECO:0000313" key="2">
    <source>
        <dbReference type="EMBL" id="KAK2943704.1"/>
    </source>
</evidence>
<protein>
    <submittedName>
        <fullName evidence="2">Uncharacterized protein</fullName>
    </submittedName>
</protein>
<feature type="region of interest" description="Disordered" evidence="1">
    <location>
        <begin position="1"/>
        <end position="24"/>
    </location>
</feature>
<comment type="caution">
    <text evidence="2">The sequence shown here is derived from an EMBL/GenBank/DDBJ whole genome shotgun (WGS) entry which is preliminary data.</text>
</comment>
<keyword evidence="3" id="KW-1185">Reference proteome</keyword>
<name>A0ABQ9WX49_9EUKA</name>
<sequence length="175" mass="19809">MPIGTEPPHFIRQSGYYRSSNGDTQKSVQPLFCNSTLDTTNTISLPHSSDLLRTRLPHQPPFRCFLGEWKLGTNKSRAGKQLLEQGGWSEDETEQEQRLLSKCSTIVEQSDTPHSFSAHRTRRLLFSTLPSSFIASLALKTDDTRFSLSTPNTPPTKHICEWADIDSTFGVRKWI</sequence>
<dbReference type="EMBL" id="JARBJD010000332">
    <property type="protein sequence ID" value="KAK2943704.1"/>
    <property type="molecule type" value="Genomic_DNA"/>
</dbReference>
<evidence type="ECO:0000256" key="1">
    <source>
        <dbReference type="SAM" id="MobiDB-lite"/>
    </source>
</evidence>
<gene>
    <name evidence="2" type="ORF">BLNAU_21355</name>
</gene>
<organism evidence="2 3">
    <name type="scientific">Blattamonas nauphoetae</name>
    <dbReference type="NCBI Taxonomy" id="2049346"/>
    <lineage>
        <taxon>Eukaryota</taxon>
        <taxon>Metamonada</taxon>
        <taxon>Preaxostyla</taxon>
        <taxon>Oxymonadida</taxon>
        <taxon>Blattamonas</taxon>
    </lineage>
</organism>
<proteinExistence type="predicted"/>